<feature type="domain" description="Methyltransferase type 11" evidence="1">
    <location>
        <begin position="38"/>
        <end position="139"/>
    </location>
</feature>
<dbReference type="InterPro" id="IPR052356">
    <property type="entry name" value="Thiol_S-MT"/>
</dbReference>
<reference evidence="2" key="1">
    <citation type="submission" date="2023-06" db="EMBL/GenBank/DDBJ databases">
        <title>Survivors Of The Sea: Transcriptome response of Skeletonema marinoi to long-term dormancy.</title>
        <authorList>
            <person name="Pinder M.I.M."/>
            <person name="Kourtchenko O."/>
            <person name="Robertson E.K."/>
            <person name="Larsson T."/>
            <person name="Maumus F."/>
            <person name="Osuna-Cruz C.M."/>
            <person name="Vancaester E."/>
            <person name="Stenow R."/>
            <person name="Vandepoele K."/>
            <person name="Ploug H."/>
            <person name="Bruchert V."/>
            <person name="Godhe A."/>
            <person name="Topel M."/>
        </authorList>
    </citation>
    <scope>NUCLEOTIDE SEQUENCE</scope>
    <source>
        <strain evidence="2">R05AC</strain>
    </source>
</reference>
<keyword evidence="3" id="KW-1185">Reference proteome</keyword>
<dbReference type="EMBL" id="JATAAI010000017">
    <property type="protein sequence ID" value="KAK1739621.1"/>
    <property type="molecule type" value="Genomic_DNA"/>
</dbReference>
<dbReference type="PANTHER" id="PTHR45036">
    <property type="entry name" value="METHYLTRANSFERASE LIKE 7B"/>
    <property type="match status" value="1"/>
</dbReference>
<dbReference type="PANTHER" id="PTHR45036:SF1">
    <property type="entry name" value="METHYLTRANSFERASE LIKE 7A"/>
    <property type="match status" value="1"/>
</dbReference>
<organism evidence="2 3">
    <name type="scientific">Skeletonema marinoi</name>
    <dbReference type="NCBI Taxonomy" id="267567"/>
    <lineage>
        <taxon>Eukaryota</taxon>
        <taxon>Sar</taxon>
        <taxon>Stramenopiles</taxon>
        <taxon>Ochrophyta</taxon>
        <taxon>Bacillariophyta</taxon>
        <taxon>Coscinodiscophyceae</taxon>
        <taxon>Thalassiosirophycidae</taxon>
        <taxon>Thalassiosirales</taxon>
        <taxon>Skeletonemataceae</taxon>
        <taxon>Skeletonema</taxon>
        <taxon>Skeletonema marinoi-dohrnii complex</taxon>
    </lineage>
</organism>
<protein>
    <submittedName>
        <fullName evidence="2">Methyltransferase</fullName>
        <ecNumber evidence="2">2.1.1.-</ecNumber>
    </submittedName>
</protein>
<comment type="caution">
    <text evidence="2">The sequence shown here is derived from an EMBL/GenBank/DDBJ whole genome shotgun (WGS) entry which is preliminary data.</text>
</comment>
<accession>A0AAD8Y6J6</accession>
<proteinExistence type="predicted"/>
<dbReference type="AlphaFoldDB" id="A0AAD8Y6J6"/>
<evidence type="ECO:0000313" key="2">
    <source>
        <dbReference type="EMBL" id="KAK1739621.1"/>
    </source>
</evidence>
<sequence length="215" mass="23403">MTDYEKEVEKYKSELFQKLFNSLGGENSSGTSVPVIVEVGMGTFPNAKYYAQALSSSTNEVKGLDIVGVDPNSSMSSYAQDNARLYGLSSSLRTVNGVAEDLPFADGSVDAIVTTLTLCSVVDQTKALSEIRRVLKPNGGKFLFWEHVLSEDNKTLALQQTLLNPVQTFSADGCHLNRRTGMNIQKVFDGKVDLNYMTLEGKWVIAPTAFGIATV</sequence>
<gene>
    <name evidence="2" type="ORF">QTG54_009380</name>
</gene>
<keyword evidence="2" id="KW-0808">Transferase</keyword>
<evidence type="ECO:0000313" key="3">
    <source>
        <dbReference type="Proteomes" id="UP001224775"/>
    </source>
</evidence>
<dbReference type="InterPro" id="IPR029063">
    <property type="entry name" value="SAM-dependent_MTases_sf"/>
</dbReference>
<dbReference type="Proteomes" id="UP001224775">
    <property type="component" value="Unassembled WGS sequence"/>
</dbReference>
<name>A0AAD8Y6J6_9STRA</name>
<dbReference type="GO" id="GO:0008757">
    <property type="term" value="F:S-adenosylmethionine-dependent methyltransferase activity"/>
    <property type="evidence" value="ECO:0007669"/>
    <property type="project" value="InterPro"/>
</dbReference>
<dbReference type="Gene3D" id="3.40.50.150">
    <property type="entry name" value="Vaccinia Virus protein VP39"/>
    <property type="match status" value="1"/>
</dbReference>
<dbReference type="CDD" id="cd02440">
    <property type="entry name" value="AdoMet_MTases"/>
    <property type="match status" value="1"/>
</dbReference>
<dbReference type="EC" id="2.1.1.-" evidence="2"/>
<keyword evidence="2" id="KW-0489">Methyltransferase</keyword>
<dbReference type="SUPFAM" id="SSF53335">
    <property type="entry name" value="S-adenosyl-L-methionine-dependent methyltransferases"/>
    <property type="match status" value="1"/>
</dbReference>
<dbReference type="GO" id="GO:0032259">
    <property type="term" value="P:methylation"/>
    <property type="evidence" value="ECO:0007669"/>
    <property type="project" value="UniProtKB-KW"/>
</dbReference>
<evidence type="ECO:0000259" key="1">
    <source>
        <dbReference type="Pfam" id="PF08241"/>
    </source>
</evidence>
<dbReference type="Pfam" id="PF08241">
    <property type="entry name" value="Methyltransf_11"/>
    <property type="match status" value="1"/>
</dbReference>
<dbReference type="InterPro" id="IPR013216">
    <property type="entry name" value="Methyltransf_11"/>
</dbReference>